<evidence type="ECO:0000313" key="10">
    <source>
        <dbReference type="Proteomes" id="UP000233551"/>
    </source>
</evidence>
<dbReference type="STRING" id="22663.A0A2I0H241"/>
<evidence type="ECO:0000256" key="1">
    <source>
        <dbReference type="ARBA" id="ARBA00004141"/>
    </source>
</evidence>
<keyword evidence="4 7" id="KW-1133">Transmembrane helix</keyword>
<dbReference type="GO" id="GO:0005886">
    <property type="term" value="C:plasma membrane"/>
    <property type="evidence" value="ECO:0007669"/>
    <property type="project" value="TreeGrafter"/>
</dbReference>
<protein>
    <recommendedName>
        <fullName evidence="8">PGG domain-containing protein</fullName>
    </recommendedName>
</protein>
<dbReference type="AlphaFoldDB" id="A0A2I0H241"/>
<proteinExistence type="predicted"/>
<evidence type="ECO:0000256" key="4">
    <source>
        <dbReference type="ARBA" id="ARBA00022989"/>
    </source>
</evidence>
<keyword evidence="2 7" id="KW-0812">Transmembrane</keyword>
<reference evidence="9 10" key="1">
    <citation type="submission" date="2017-11" db="EMBL/GenBank/DDBJ databases">
        <title>De-novo sequencing of pomegranate (Punica granatum L.) genome.</title>
        <authorList>
            <person name="Akparov Z."/>
            <person name="Amiraslanov A."/>
            <person name="Hajiyeva S."/>
            <person name="Abbasov M."/>
            <person name="Kaur K."/>
            <person name="Hamwieh A."/>
            <person name="Solovyev V."/>
            <person name="Salamov A."/>
            <person name="Braich B."/>
            <person name="Kosarev P."/>
            <person name="Mahmoud A."/>
            <person name="Hajiyev E."/>
            <person name="Babayeva S."/>
            <person name="Izzatullayeva V."/>
            <person name="Mammadov A."/>
            <person name="Mammadov A."/>
            <person name="Sharifova S."/>
            <person name="Ojaghi J."/>
            <person name="Eynullazada K."/>
            <person name="Bayramov B."/>
            <person name="Abdulazimova A."/>
            <person name="Shahmuradov I."/>
        </authorList>
    </citation>
    <scope>NUCLEOTIDE SEQUENCE [LARGE SCALE GENOMIC DNA]</scope>
    <source>
        <strain evidence="10">cv. AG2017</strain>
        <tissue evidence="9">Leaf</tissue>
    </source>
</reference>
<evidence type="ECO:0000256" key="2">
    <source>
        <dbReference type="ARBA" id="ARBA00022692"/>
    </source>
</evidence>
<evidence type="ECO:0000313" key="9">
    <source>
        <dbReference type="EMBL" id="PKH89614.1"/>
    </source>
</evidence>
<keyword evidence="10" id="KW-1185">Reference proteome</keyword>
<evidence type="ECO:0000256" key="6">
    <source>
        <dbReference type="ARBA" id="ARBA00023136"/>
    </source>
</evidence>
<dbReference type="Proteomes" id="UP000233551">
    <property type="component" value="Unassembled WGS sequence"/>
</dbReference>
<comment type="caution">
    <text evidence="9">The sequence shown here is derived from an EMBL/GenBank/DDBJ whole genome shotgun (WGS) entry which is preliminary data.</text>
</comment>
<feature type="transmembrane region" description="Helical" evidence="7">
    <location>
        <begin position="86"/>
        <end position="114"/>
    </location>
</feature>
<keyword evidence="6 7" id="KW-0472">Membrane</keyword>
<feature type="domain" description="PGG" evidence="8">
    <location>
        <begin position="29"/>
        <end position="111"/>
    </location>
</feature>
<dbReference type="PANTHER" id="PTHR24186">
    <property type="entry name" value="PROTEIN PHOSPHATASE 1 REGULATORY SUBUNIT"/>
    <property type="match status" value="1"/>
</dbReference>
<accession>A0A2I0H241</accession>
<evidence type="ECO:0000256" key="7">
    <source>
        <dbReference type="SAM" id="Phobius"/>
    </source>
</evidence>
<feature type="transmembrane region" description="Helical" evidence="7">
    <location>
        <begin position="120"/>
        <end position="142"/>
    </location>
</feature>
<dbReference type="PANTHER" id="PTHR24186:SF37">
    <property type="entry name" value="PGG DOMAIN-CONTAINING PROTEIN"/>
    <property type="match status" value="1"/>
</dbReference>
<organism evidence="9 10">
    <name type="scientific">Punica granatum</name>
    <name type="common">Pomegranate</name>
    <dbReference type="NCBI Taxonomy" id="22663"/>
    <lineage>
        <taxon>Eukaryota</taxon>
        <taxon>Viridiplantae</taxon>
        <taxon>Streptophyta</taxon>
        <taxon>Embryophyta</taxon>
        <taxon>Tracheophyta</taxon>
        <taxon>Spermatophyta</taxon>
        <taxon>Magnoliopsida</taxon>
        <taxon>eudicotyledons</taxon>
        <taxon>Gunneridae</taxon>
        <taxon>Pentapetalae</taxon>
        <taxon>rosids</taxon>
        <taxon>malvids</taxon>
        <taxon>Myrtales</taxon>
        <taxon>Lythraceae</taxon>
        <taxon>Punica</taxon>
    </lineage>
</organism>
<name>A0A2I0H241_PUNGR</name>
<evidence type="ECO:0000256" key="3">
    <source>
        <dbReference type="ARBA" id="ARBA00022737"/>
    </source>
</evidence>
<dbReference type="InterPro" id="IPR026961">
    <property type="entry name" value="PGG_dom"/>
</dbReference>
<comment type="subcellular location">
    <subcellularLocation>
        <location evidence="1">Membrane</location>
        <topology evidence="1">Multi-pass membrane protein</topology>
    </subcellularLocation>
</comment>
<keyword evidence="5" id="KW-0040">ANK repeat</keyword>
<sequence>MNPPGGVWQDNAGDNSTSVPVNSTISFFGLDVPGNSTITHLAGITVMGDSYYGVYLTFLVCNTISFIASLSIILLLISGLPMRRRLFVGVLMVIMWIVITSMALTYAISVIFLTPRGRDWSYWVIWVGILAWMGLMTLLFVLHIIRLIVKASHACIKAVTHRRRRIMV</sequence>
<evidence type="ECO:0000256" key="5">
    <source>
        <dbReference type="ARBA" id="ARBA00023043"/>
    </source>
</evidence>
<dbReference type="EMBL" id="PGOL01043844">
    <property type="protein sequence ID" value="PKH89614.1"/>
    <property type="molecule type" value="Genomic_DNA"/>
</dbReference>
<feature type="transmembrane region" description="Helical" evidence="7">
    <location>
        <begin position="52"/>
        <end position="77"/>
    </location>
</feature>
<keyword evidence="3" id="KW-0677">Repeat</keyword>
<dbReference type="Pfam" id="PF13962">
    <property type="entry name" value="PGG"/>
    <property type="match status" value="1"/>
</dbReference>
<gene>
    <name evidence="9" type="ORF">CRG98_049941</name>
</gene>
<evidence type="ECO:0000259" key="8">
    <source>
        <dbReference type="Pfam" id="PF13962"/>
    </source>
</evidence>